<dbReference type="InterPro" id="IPR036890">
    <property type="entry name" value="HATPase_C_sf"/>
</dbReference>
<dbReference type="PANTHER" id="PTHR45453">
    <property type="entry name" value="PHOSPHATE REGULON SENSOR PROTEIN PHOR"/>
    <property type="match status" value="1"/>
</dbReference>
<evidence type="ECO:0000313" key="14">
    <source>
        <dbReference type="EMBL" id="CDS86623.1"/>
    </source>
</evidence>
<dbReference type="RefSeq" id="WP_021366592.1">
    <property type="nucleotide sequence ID" value="NZ_BBYB01000069.1"/>
</dbReference>
<dbReference type="AlphaFoldDB" id="A0A069ATB7"/>
<dbReference type="PANTHER" id="PTHR45453:SF2">
    <property type="entry name" value="HISTIDINE KINASE"/>
    <property type="match status" value="1"/>
</dbReference>
<feature type="domain" description="Histidine kinase" evidence="12">
    <location>
        <begin position="125"/>
        <end position="334"/>
    </location>
</feature>
<dbReference type="GO" id="GO:0000155">
    <property type="term" value="F:phosphorelay sensor kinase activity"/>
    <property type="evidence" value="ECO:0007669"/>
    <property type="project" value="TreeGrafter"/>
</dbReference>
<gene>
    <name evidence="15" type="ORF">BN1095_340296</name>
    <name evidence="13" type="ORF">BN1096_350006</name>
    <name evidence="14" type="ORF">BN1097_580007</name>
</gene>
<comment type="subcellular location">
    <subcellularLocation>
        <location evidence="2">Cell membrane</location>
        <topology evidence="2">Multi-pass membrane protein</topology>
    </subcellularLocation>
</comment>
<evidence type="ECO:0000256" key="6">
    <source>
        <dbReference type="ARBA" id="ARBA00022692"/>
    </source>
</evidence>
<evidence type="ECO:0000256" key="8">
    <source>
        <dbReference type="ARBA" id="ARBA00022989"/>
    </source>
</evidence>
<dbReference type="EMBL" id="LK932486">
    <property type="protein sequence ID" value="CDS84550.1"/>
    <property type="molecule type" value="Genomic_DNA"/>
</dbReference>
<dbReference type="InterPro" id="IPR050351">
    <property type="entry name" value="BphY/WalK/GraS-like"/>
</dbReference>
<dbReference type="Pfam" id="PF02518">
    <property type="entry name" value="HATPase_c"/>
    <property type="match status" value="1"/>
</dbReference>
<evidence type="ECO:0000256" key="4">
    <source>
        <dbReference type="ARBA" id="ARBA00022475"/>
    </source>
</evidence>
<accession>A0A069ATB7</accession>
<dbReference type="EMBL" id="LK932396">
    <property type="protein sequence ID" value="CDS86623.1"/>
    <property type="molecule type" value="Genomic_DNA"/>
</dbReference>
<keyword evidence="9" id="KW-0902">Two-component regulatory system</keyword>
<keyword evidence="4" id="KW-1003">Cell membrane</keyword>
<sequence>MSFKDFLKDKLGFLVYNFTFLIFTVSVIIFSPVDVFLTDTILYILVVNVVFLFLYLFISYIKKNKFLDKIKNDTFKINMNDIELARCKNEEKIYLNIIKNHQYQCNNIINNNIKKFEENKEILNMWVHDVKIPIAIIKLILEQNENLIDEKISDDIDSEIFRIENSVEKILYLSRLEDFHKDFLIQEVNIEKIIRNIIKKYSKYFISKKIILDLNNLNFKVLSDEKWLYFIFEQLLSNSLKYSSLGDNISIYCKRTKNYLQLRVEDTGCGIKKEDLNRIFNKGFTGNNGRNNSKSTGLGLYLVKELCDKLGHKIDVDSEYNQYTKFTITFKCDL</sequence>
<dbReference type="PRINTS" id="PR00344">
    <property type="entry name" value="BCTRLSENSOR"/>
</dbReference>
<organism evidence="15">
    <name type="scientific">Clostridioides difficile</name>
    <name type="common">Peptoclostridium difficile</name>
    <dbReference type="NCBI Taxonomy" id="1496"/>
    <lineage>
        <taxon>Bacteria</taxon>
        <taxon>Bacillati</taxon>
        <taxon>Bacillota</taxon>
        <taxon>Clostridia</taxon>
        <taxon>Peptostreptococcales</taxon>
        <taxon>Peptostreptococcaceae</taxon>
        <taxon>Clostridioides</taxon>
    </lineage>
</organism>
<evidence type="ECO:0000256" key="9">
    <source>
        <dbReference type="ARBA" id="ARBA00023012"/>
    </source>
</evidence>
<evidence type="ECO:0000256" key="3">
    <source>
        <dbReference type="ARBA" id="ARBA00012438"/>
    </source>
</evidence>
<dbReference type="Gene3D" id="3.30.565.10">
    <property type="entry name" value="Histidine kinase-like ATPase, C-terminal domain"/>
    <property type="match status" value="1"/>
</dbReference>
<comment type="catalytic activity">
    <reaction evidence="1">
        <text>ATP + protein L-histidine = ADP + protein N-phospho-L-histidine.</text>
        <dbReference type="EC" id="2.7.13.3"/>
    </reaction>
</comment>
<dbReference type="CDD" id="cd16948">
    <property type="entry name" value="HATPase_BceS-YxdK-YvcQ-like"/>
    <property type="match status" value="1"/>
</dbReference>
<evidence type="ECO:0000259" key="12">
    <source>
        <dbReference type="PROSITE" id="PS50109"/>
    </source>
</evidence>
<dbReference type="PROSITE" id="PS50109">
    <property type="entry name" value="HIS_KIN"/>
    <property type="match status" value="1"/>
</dbReference>
<feature type="transmembrane region" description="Helical" evidence="11">
    <location>
        <begin position="42"/>
        <end position="61"/>
    </location>
</feature>
<proteinExistence type="predicted"/>
<dbReference type="SUPFAM" id="SSF55874">
    <property type="entry name" value="ATPase domain of HSP90 chaperone/DNA topoisomerase II/histidine kinase"/>
    <property type="match status" value="1"/>
</dbReference>
<evidence type="ECO:0000313" key="15">
    <source>
        <dbReference type="EMBL" id="CDT22436.1"/>
    </source>
</evidence>
<dbReference type="EMBL" id="LK933005">
    <property type="protein sequence ID" value="CDT22436.1"/>
    <property type="molecule type" value="Genomic_DNA"/>
</dbReference>
<dbReference type="InterPro" id="IPR005467">
    <property type="entry name" value="His_kinase_dom"/>
</dbReference>
<reference evidence="15" key="1">
    <citation type="submission" date="2014-07" db="EMBL/GenBank/DDBJ databases">
        <authorList>
            <person name="Monot Marc"/>
        </authorList>
    </citation>
    <scope>NUCLEOTIDE SEQUENCE</scope>
    <source>
        <strain evidence="15">7032989</strain>
        <strain evidence="14">7032994</strain>
    </source>
</reference>
<keyword evidence="7 15" id="KW-0418">Kinase</keyword>
<keyword evidence="5" id="KW-0808">Transferase</keyword>
<dbReference type="InterPro" id="IPR004358">
    <property type="entry name" value="Sig_transdc_His_kin-like_C"/>
</dbReference>
<evidence type="ECO:0000256" key="10">
    <source>
        <dbReference type="ARBA" id="ARBA00023136"/>
    </source>
</evidence>
<dbReference type="SMART" id="SM00387">
    <property type="entry name" value="HATPase_c"/>
    <property type="match status" value="1"/>
</dbReference>
<dbReference type="EC" id="2.7.13.3" evidence="3"/>
<evidence type="ECO:0000256" key="2">
    <source>
        <dbReference type="ARBA" id="ARBA00004651"/>
    </source>
</evidence>
<dbReference type="GO" id="GO:0005886">
    <property type="term" value="C:plasma membrane"/>
    <property type="evidence" value="ECO:0007669"/>
    <property type="project" value="UniProtKB-SubCell"/>
</dbReference>
<feature type="transmembrane region" description="Helical" evidence="11">
    <location>
        <begin position="12"/>
        <end position="30"/>
    </location>
</feature>
<evidence type="ECO:0000256" key="11">
    <source>
        <dbReference type="SAM" id="Phobius"/>
    </source>
</evidence>
<name>A0A069ATB7_CLODI</name>
<dbReference type="InterPro" id="IPR003594">
    <property type="entry name" value="HATPase_dom"/>
</dbReference>
<evidence type="ECO:0000256" key="1">
    <source>
        <dbReference type="ARBA" id="ARBA00000085"/>
    </source>
</evidence>
<keyword evidence="10 11" id="KW-0472">Membrane</keyword>
<dbReference type="GO" id="GO:0004721">
    <property type="term" value="F:phosphoprotein phosphatase activity"/>
    <property type="evidence" value="ECO:0007669"/>
    <property type="project" value="TreeGrafter"/>
</dbReference>
<dbReference type="GO" id="GO:0016036">
    <property type="term" value="P:cellular response to phosphate starvation"/>
    <property type="evidence" value="ECO:0007669"/>
    <property type="project" value="TreeGrafter"/>
</dbReference>
<keyword evidence="8 11" id="KW-1133">Transmembrane helix</keyword>
<evidence type="ECO:0000256" key="7">
    <source>
        <dbReference type="ARBA" id="ARBA00022777"/>
    </source>
</evidence>
<evidence type="ECO:0000256" key="5">
    <source>
        <dbReference type="ARBA" id="ARBA00022679"/>
    </source>
</evidence>
<keyword evidence="6 11" id="KW-0812">Transmembrane</keyword>
<evidence type="ECO:0000313" key="13">
    <source>
        <dbReference type="EMBL" id="CDS84550.1"/>
    </source>
</evidence>
<protein>
    <recommendedName>
        <fullName evidence="3">histidine kinase</fullName>
        <ecNumber evidence="3">2.7.13.3</ecNumber>
    </recommendedName>
</protein>